<dbReference type="RefSeq" id="WP_021703354.1">
    <property type="nucleotide sequence ID" value="NZ_BATJ01000001.1"/>
</dbReference>
<organism evidence="10 11">
    <name type="scientific">Vibrio proteolyticus NBRC 13287</name>
    <dbReference type="NCBI Taxonomy" id="1219065"/>
    <lineage>
        <taxon>Bacteria</taxon>
        <taxon>Pseudomonadati</taxon>
        <taxon>Pseudomonadota</taxon>
        <taxon>Gammaproteobacteria</taxon>
        <taxon>Vibrionales</taxon>
        <taxon>Vibrionaceae</taxon>
        <taxon>Vibrio</taxon>
    </lineage>
</organism>
<dbReference type="EC" id="2.1.1.80" evidence="6"/>
<feature type="binding site" evidence="7">
    <location>
        <position position="100"/>
    </location>
    <ligand>
        <name>S-adenosyl-L-methionine</name>
        <dbReference type="ChEBI" id="CHEBI:59789"/>
    </ligand>
</feature>
<dbReference type="PROSITE" id="PS50123">
    <property type="entry name" value="CHER"/>
    <property type="match status" value="1"/>
</dbReference>
<feature type="compositionally biased region" description="Polar residues" evidence="8">
    <location>
        <begin position="17"/>
        <end position="26"/>
    </location>
</feature>
<dbReference type="PRINTS" id="PR00996">
    <property type="entry name" value="CHERMTFRASE"/>
</dbReference>
<evidence type="ECO:0000256" key="5">
    <source>
        <dbReference type="ARBA" id="ARBA00022691"/>
    </source>
</evidence>
<comment type="catalytic activity">
    <reaction evidence="1 6">
        <text>L-glutamyl-[protein] + S-adenosyl-L-methionine = [protein]-L-glutamate 5-O-methyl ester + S-adenosyl-L-homocysteine</text>
        <dbReference type="Rhea" id="RHEA:24452"/>
        <dbReference type="Rhea" id="RHEA-COMP:10208"/>
        <dbReference type="Rhea" id="RHEA-COMP:10311"/>
        <dbReference type="ChEBI" id="CHEBI:29973"/>
        <dbReference type="ChEBI" id="CHEBI:57856"/>
        <dbReference type="ChEBI" id="CHEBI:59789"/>
        <dbReference type="ChEBI" id="CHEBI:82795"/>
        <dbReference type="EC" id="2.1.1.80"/>
    </reaction>
</comment>
<evidence type="ECO:0000259" key="9">
    <source>
        <dbReference type="PROSITE" id="PS50123"/>
    </source>
</evidence>
<feature type="binding site" evidence="7">
    <location>
        <position position="171"/>
    </location>
    <ligand>
        <name>S-adenosyl-L-methionine</name>
        <dbReference type="ChEBI" id="CHEBI:59789"/>
    </ligand>
</feature>
<dbReference type="SMART" id="SM00138">
    <property type="entry name" value="MeTrc"/>
    <property type="match status" value="1"/>
</dbReference>
<evidence type="ECO:0000256" key="6">
    <source>
        <dbReference type="PIRNR" id="PIRNR000410"/>
    </source>
</evidence>
<feature type="binding site" evidence="7">
    <location>
        <position position="104"/>
    </location>
    <ligand>
        <name>S-adenosyl-L-methionine</name>
        <dbReference type="ChEBI" id="CHEBI:59789"/>
    </ligand>
</feature>
<evidence type="ECO:0000313" key="11">
    <source>
        <dbReference type="Proteomes" id="UP000016570"/>
    </source>
</evidence>
<dbReference type="InterPro" id="IPR000780">
    <property type="entry name" value="CheR_MeTrfase"/>
</dbReference>
<dbReference type="InterPro" id="IPR036804">
    <property type="entry name" value="CheR_N_sf"/>
</dbReference>
<dbReference type="eggNOG" id="COG1352">
    <property type="taxonomic scope" value="Bacteria"/>
</dbReference>
<keyword evidence="3 6" id="KW-0489">Methyltransferase</keyword>
<keyword evidence="4 6" id="KW-0808">Transferase</keyword>
<dbReference type="SUPFAM" id="SSF47757">
    <property type="entry name" value="Chemotaxis receptor methyltransferase CheR, N-terminal domain"/>
    <property type="match status" value="1"/>
</dbReference>
<dbReference type="InterPro" id="IPR026024">
    <property type="entry name" value="Chemotaxis_MeTrfase_CheR"/>
</dbReference>
<dbReference type="Pfam" id="PF01739">
    <property type="entry name" value="CheR"/>
    <property type="match status" value="1"/>
</dbReference>
<feature type="domain" description="CheR-type methyltransferase" evidence="9">
    <location>
        <begin position="23"/>
        <end position="302"/>
    </location>
</feature>
<protein>
    <recommendedName>
        <fullName evidence="6">Chemotaxis protein methyltransferase</fullName>
        <ecNumber evidence="6">2.1.1.80</ecNumber>
    </recommendedName>
</protein>
<dbReference type="InterPro" id="IPR050903">
    <property type="entry name" value="Bact_Chemotaxis_MeTrfase"/>
</dbReference>
<proteinExistence type="predicted"/>
<dbReference type="AlphaFoldDB" id="U2ZWA3"/>
<evidence type="ECO:0000256" key="8">
    <source>
        <dbReference type="SAM" id="MobiDB-lite"/>
    </source>
</evidence>
<dbReference type="GO" id="GO:0008983">
    <property type="term" value="F:protein-glutamate O-methyltransferase activity"/>
    <property type="evidence" value="ECO:0007669"/>
    <property type="project" value="UniProtKB-EC"/>
</dbReference>
<keyword evidence="11" id="KW-1185">Reference proteome</keyword>
<dbReference type="InterPro" id="IPR022641">
    <property type="entry name" value="CheR_N"/>
</dbReference>
<reference evidence="10 11" key="1">
    <citation type="submission" date="2013-09" db="EMBL/GenBank/DDBJ databases">
        <title>Whole genome shotgun sequence of Vibrio proteolyticus NBRC 13287.</title>
        <authorList>
            <person name="Isaki S."/>
            <person name="Hosoyama A."/>
            <person name="Numata M."/>
            <person name="Hashimoto M."/>
            <person name="Hosoyama Y."/>
            <person name="Tsuchikane K."/>
            <person name="Noguchi M."/>
            <person name="Hirakata S."/>
            <person name="Ichikawa N."/>
            <person name="Ohji S."/>
            <person name="Yamazoe A."/>
            <person name="Fujita N."/>
        </authorList>
    </citation>
    <scope>NUCLEOTIDE SEQUENCE [LARGE SCALE GENOMIC DNA]</scope>
    <source>
        <strain evidence="10 11">NBRC 13287</strain>
    </source>
</reference>
<comment type="caution">
    <text evidence="10">The sequence shown here is derived from an EMBL/GenBank/DDBJ whole genome shotgun (WGS) entry which is preliminary data.</text>
</comment>
<dbReference type="CDD" id="cd02440">
    <property type="entry name" value="AdoMet_MTases"/>
    <property type="match status" value="1"/>
</dbReference>
<evidence type="ECO:0000256" key="4">
    <source>
        <dbReference type="ARBA" id="ARBA00022679"/>
    </source>
</evidence>
<evidence type="ECO:0000256" key="1">
    <source>
        <dbReference type="ARBA" id="ARBA00001541"/>
    </source>
</evidence>
<comment type="function">
    <text evidence="2 6">Methylation of the membrane-bound methyl-accepting chemotaxis proteins (MCP) to form gamma-glutamyl methyl ester residues in MCP.</text>
</comment>
<accession>U2ZWA3</accession>
<dbReference type="PIRSF" id="PIRSF000410">
    <property type="entry name" value="CheR"/>
    <property type="match status" value="1"/>
</dbReference>
<keyword evidence="5 6" id="KW-0949">S-adenosyl-L-methionine</keyword>
<dbReference type="Proteomes" id="UP000016570">
    <property type="component" value="Unassembled WGS sequence"/>
</dbReference>
<dbReference type="PANTHER" id="PTHR24422">
    <property type="entry name" value="CHEMOTAXIS PROTEIN METHYLTRANSFERASE"/>
    <property type="match status" value="1"/>
</dbReference>
<evidence type="ECO:0000256" key="2">
    <source>
        <dbReference type="ARBA" id="ARBA00002759"/>
    </source>
</evidence>
<dbReference type="STRING" id="1219065.VPR01S_01_01350"/>
<dbReference type="EMBL" id="BATJ01000001">
    <property type="protein sequence ID" value="GAD65362.1"/>
    <property type="molecule type" value="Genomic_DNA"/>
</dbReference>
<sequence length="302" mass="35050">MAQIDLAPIGEQKRSPNKPTTTEPQTEFSFTNQDFDYIRQFLYQETGISLSPIKRQMVYGRVVKRLRYCGCQSVAAYLRKMRQSEDEKEKLINALTTNKTHFFREQHHFDFIKQHLLAKWAQQPKTRIWSAGCSTGEEPYSLACLIHLFIVYLRSKGSSASFQDARILATDLDTNVLERAKRGVYCESALDSIPESYLKSCFRKGRGENLGHIQVKPEVAQQVVFNQLNLQRPWPIQAELDLIMCRNVMIYFDKQTQKSLIQRFYDQLKPGGYLIIGHSEGLGELSHLFEHKGMTIFRKRED</sequence>
<dbReference type="Gene3D" id="1.10.155.10">
    <property type="entry name" value="Chemotaxis receptor methyltransferase CheR, N-terminal domain"/>
    <property type="match status" value="1"/>
</dbReference>
<feature type="region of interest" description="Disordered" evidence="8">
    <location>
        <begin position="1"/>
        <end position="26"/>
    </location>
</feature>
<name>U2ZWA3_VIBPR</name>
<dbReference type="PANTHER" id="PTHR24422:SF19">
    <property type="entry name" value="CHEMOTAXIS PROTEIN METHYLTRANSFERASE"/>
    <property type="match status" value="1"/>
</dbReference>
<dbReference type="InterPro" id="IPR022642">
    <property type="entry name" value="CheR_C"/>
</dbReference>
<feature type="binding site" evidence="7">
    <location>
        <begin position="246"/>
        <end position="247"/>
    </location>
    <ligand>
        <name>S-adenosyl-L-methionine</name>
        <dbReference type="ChEBI" id="CHEBI:59789"/>
    </ligand>
</feature>
<feature type="binding site" evidence="7">
    <location>
        <position position="138"/>
    </location>
    <ligand>
        <name>S-adenosyl-L-methionine</name>
        <dbReference type="ChEBI" id="CHEBI:59789"/>
    </ligand>
</feature>
<dbReference type="SUPFAM" id="SSF53335">
    <property type="entry name" value="S-adenosyl-L-methionine-dependent methyltransferases"/>
    <property type="match status" value="1"/>
</dbReference>
<feature type="binding site" evidence="7">
    <location>
        <position position="98"/>
    </location>
    <ligand>
        <name>S-adenosyl-L-methionine</name>
        <dbReference type="ChEBI" id="CHEBI:59789"/>
    </ligand>
</feature>
<dbReference type="GO" id="GO:0032259">
    <property type="term" value="P:methylation"/>
    <property type="evidence" value="ECO:0007669"/>
    <property type="project" value="UniProtKB-KW"/>
</dbReference>
<evidence type="ECO:0000313" key="10">
    <source>
        <dbReference type="EMBL" id="GAD65362.1"/>
    </source>
</evidence>
<gene>
    <name evidence="10" type="primary">cheR</name>
    <name evidence="10" type="ORF">VPR01S_01_01350</name>
</gene>
<dbReference type="Gene3D" id="3.40.50.150">
    <property type="entry name" value="Vaccinia Virus protein VP39"/>
    <property type="match status" value="1"/>
</dbReference>
<dbReference type="Pfam" id="PF03705">
    <property type="entry name" value="CheR_N"/>
    <property type="match status" value="1"/>
</dbReference>
<evidence type="ECO:0000256" key="3">
    <source>
        <dbReference type="ARBA" id="ARBA00022603"/>
    </source>
</evidence>
<evidence type="ECO:0000256" key="7">
    <source>
        <dbReference type="PIRSR" id="PIRSR000410-1"/>
    </source>
</evidence>
<dbReference type="InterPro" id="IPR029063">
    <property type="entry name" value="SAM-dependent_MTases_sf"/>
</dbReference>
<feature type="binding site" evidence="7">
    <location>
        <begin position="229"/>
        <end position="230"/>
    </location>
    <ligand>
        <name>S-adenosyl-L-methionine</name>
        <dbReference type="ChEBI" id="CHEBI:59789"/>
    </ligand>
</feature>